<dbReference type="Gene3D" id="3.20.20.370">
    <property type="entry name" value="Glycoside hydrolase/deacetylase"/>
    <property type="match status" value="1"/>
</dbReference>
<dbReference type="GO" id="GO:0046872">
    <property type="term" value="F:metal ion binding"/>
    <property type="evidence" value="ECO:0007669"/>
    <property type="project" value="UniProtKB-KW"/>
</dbReference>
<feature type="region of interest" description="Disordered" evidence="3">
    <location>
        <begin position="149"/>
        <end position="169"/>
    </location>
</feature>
<evidence type="ECO:0000313" key="6">
    <source>
        <dbReference type="Proteomes" id="UP000475582"/>
    </source>
</evidence>
<gene>
    <name evidence="5" type="ORF">GM676_04035</name>
</gene>
<keyword evidence="1" id="KW-0479">Metal-binding</keyword>
<reference evidence="5 6" key="1">
    <citation type="submission" date="2019-11" db="EMBL/GenBank/DDBJ databases">
        <title>Type strains purchased from KCTC, JCM and DSMZ.</title>
        <authorList>
            <person name="Lu H."/>
        </authorList>
    </citation>
    <scope>NUCLEOTIDE SEQUENCE [LARGE SCALE GENOMIC DNA]</scope>
    <source>
        <strain evidence="5 6">KCTC 22382</strain>
    </source>
</reference>
<organism evidence="5 6">
    <name type="scientific">Duganella radicis</name>
    <dbReference type="NCBI Taxonomy" id="551988"/>
    <lineage>
        <taxon>Bacteria</taxon>
        <taxon>Pseudomonadati</taxon>
        <taxon>Pseudomonadota</taxon>
        <taxon>Betaproteobacteria</taxon>
        <taxon>Burkholderiales</taxon>
        <taxon>Oxalobacteraceae</taxon>
        <taxon>Telluria group</taxon>
        <taxon>Duganella</taxon>
    </lineage>
</organism>
<sequence length="285" mass="31082">MDTTRSRVKMPCPTNQRMASRPSRRSHPAGPASRRTGRSHTYRRQKRMKAIALILAALAGTASAADCGPDKLNTERTIILKREGAAYGALQHSALPLKKGEVVLTFDDGPSPENTPLVLKALSDQCAKATFFLVGQNITQNPELARREVSEGHSAGIHSDTHPNLGSLSPEQQLEDLKRSRAAYKAVFGVETPAYRFPFLAETPTMLEALKQANITVASIDMGINDWIPEDTTAILAQRLKDSLDKSGSGIILMHDANGPTAKALPTLLQVLKDKGYKVVHLEWQ</sequence>
<keyword evidence="6" id="KW-1185">Reference proteome</keyword>
<dbReference type="AlphaFoldDB" id="A0A6L6PCI1"/>
<dbReference type="EMBL" id="WNKY01000002">
    <property type="protein sequence ID" value="MTV36754.1"/>
    <property type="molecule type" value="Genomic_DNA"/>
</dbReference>
<feature type="domain" description="NodB homology" evidence="4">
    <location>
        <begin position="100"/>
        <end position="280"/>
    </location>
</feature>
<dbReference type="InterPro" id="IPR011330">
    <property type="entry name" value="Glyco_hydro/deAcase_b/a-brl"/>
</dbReference>
<dbReference type="InterPro" id="IPR050248">
    <property type="entry name" value="Polysacc_deacetylase_ArnD"/>
</dbReference>
<evidence type="ECO:0000259" key="4">
    <source>
        <dbReference type="PROSITE" id="PS51677"/>
    </source>
</evidence>
<feature type="region of interest" description="Disordered" evidence="3">
    <location>
        <begin position="1"/>
        <end position="44"/>
    </location>
</feature>
<evidence type="ECO:0000256" key="2">
    <source>
        <dbReference type="ARBA" id="ARBA00022801"/>
    </source>
</evidence>
<dbReference type="PANTHER" id="PTHR10587:SF133">
    <property type="entry name" value="CHITIN DEACETYLASE 1-RELATED"/>
    <property type="match status" value="1"/>
</dbReference>
<proteinExistence type="predicted"/>
<dbReference type="GO" id="GO:0016810">
    <property type="term" value="F:hydrolase activity, acting on carbon-nitrogen (but not peptide) bonds"/>
    <property type="evidence" value="ECO:0007669"/>
    <property type="project" value="InterPro"/>
</dbReference>
<accession>A0A6L6PCI1</accession>
<dbReference type="PANTHER" id="PTHR10587">
    <property type="entry name" value="GLYCOSYL TRANSFERASE-RELATED"/>
    <property type="match status" value="1"/>
</dbReference>
<evidence type="ECO:0000256" key="1">
    <source>
        <dbReference type="ARBA" id="ARBA00022723"/>
    </source>
</evidence>
<dbReference type="InterPro" id="IPR002509">
    <property type="entry name" value="NODB_dom"/>
</dbReference>
<dbReference type="SUPFAM" id="SSF88713">
    <property type="entry name" value="Glycoside hydrolase/deacetylase"/>
    <property type="match status" value="1"/>
</dbReference>
<dbReference type="Pfam" id="PF01522">
    <property type="entry name" value="Polysacc_deac_1"/>
    <property type="match status" value="1"/>
</dbReference>
<dbReference type="PROSITE" id="PS51677">
    <property type="entry name" value="NODB"/>
    <property type="match status" value="1"/>
</dbReference>
<comment type="caution">
    <text evidence="5">The sequence shown here is derived from an EMBL/GenBank/DDBJ whole genome shotgun (WGS) entry which is preliminary data.</text>
</comment>
<keyword evidence="2" id="KW-0378">Hydrolase</keyword>
<dbReference type="GO" id="GO:0016020">
    <property type="term" value="C:membrane"/>
    <property type="evidence" value="ECO:0007669"/>
    <property type="project" value="TreeGrafter"/>
</dbReference>
<dbReference type="OrthoDB" id="276604at2"/>
<protein>
    <submittedName>
        <fullName evidence="5">Polysaccharide deacetylase family protein</fullName>
    </submittedName>
</protein>
<dbReference type="Proteomes" id="UP000475582">
    <property type="component" value="Unassembled WGS sequence"/>
</dbReference>
<dbReference type="GO" id="GO:0005975">
    <property type="term" value="P:carbohydrate metabolic process"/>
    <property type="evidence" value="ECO:0007669"/>
    <property type="project" value="InterPro"/>
</dbReference>
<evidence type="ECO:0000313" key="5">
    <source>
        <dbReference type="EMBL" id="MTV36754.1"/>
    </source>
</evidence>
<evidence type="ECO:0000256" key="3">
    <source>
        <dbReference type="SAM" id="MobiDB-lite"/>
    </source>
</evidence>
<name>A0A6L6PCI1_9BURK</name>
<feature type="compositionally biased region" description="Basic residues" evidence="3">
    <location>
        <begin position="35"/>
        <end position="44"/>
    </location>
</feature>
<dbReference type="CDD" id="cd10917">
    <property type="entry name" value="CE4_NodB_like_6s_7s"/>
    <property type="match status" value="1"/>
</dbReference>